<keyword evidence="3" id="KW-1185">Reference proteome</keyword>
<dbReference type="SUPFAM" id="SSF53474">
    <property type="entry name" value="alpha/beta-Hydrolases"/>
    <property type="match status" value="1"/>
</dbReference>
<dbReference type="STRING" id="1548.CSCA_3494"/>
<sequence>MRYDLIFKDDVEVDTEYPACIKTVVLRSEEKRCLGSMYIAQGKGPHPTINLLHGFPGYEQNIDLAQVLRRIGYNVLIFHYRGSWGSSGSYSFSNILQDVQVSMEFLNSEEALNEYRVDKNKITLIGHSMGGFATLMIAAKNPQIKAAVSISGFNLGAFAENIKESKEKIRKSIDEWIENIYPLNATCAKRLVNEALDNLHNYNVINYADYLSKIPLLLVAGTRDSDAPPSIHHTPLVNALKERNSYNLEEIILDSDHAFSDKRISLIQGIVSWLERHQ</sequence>
<dbReference type="EMBL" id="CP009933">
    <property type="protein sequence ID" value="AKA70619.1"/>
    <property type="molecule type" value="Genomic_DNA"/>
</dbReference>
<evidence type="ECO:0000313" key="3">
    <source>
        <dbReference type="Proteomes" id="UP000033115"/>
    </source>
</evidence>
<protein>
    <submittedName>
        <fullName evidence="2">Putative lipoprotein</fullName>
    </submittedName>
</protein>
<name>A0A0E3M7Q7_CLOSL</name>
<dbReference type="InterPro" id="IPR001375">
    <property type="entry name" value="Peptidase_S9_cat"/>
</dbReference>
<reference evidence="2 3" key="1">
    <citation type="journal article" date="2015" name="J. Biotechnol.">
        <title>Complete genome sequence of a malodorant-producing acetogen, Clostridium scatologenes ATCC 25775(T).</title>
        <authorList>
            <person name="Zhu Z."/>
            <person name="Guo T."/>
            <person name="Zheng H."/>
            <person name="Song T."/>
            <person name="Ouyang P."/>
            <person name="Xie J."/>
        </authorList>
    </citation>
    <scope>NUCLEOTIDE SEQUENCE [LARGE SCALE GENOMIC DNA]</scope>
    <source>
        <strain evidence="2 3">ATCC 25775</strain>
    </source>
</reference>
<dbReference type="HOGENOM" id="CLU_080383_0_0_9"/>
<dbReference type="PANTHER" id="PTHR12277">
    <property type="entry name" value="ALPHA/BETA HYDROLASE DOMAIN-CONTAINING PROTEIN"/>
    <property type="match status" value="1"/>
</dbReference>
<dbReference type="RefSeq" id="WP_029160738.1">
    <property type="nucleotide sequence ID" value="NZ_CP009933.1"/>
</dbReference>
<dbReference type="Pfam" id="PF00326">
    <property type="entry name" value="Peptidase_S9"/>
    <property type="match status" value="1"/>
</dbReference>
<proteinExistence type="predicted"/>
<gene>
    <name evidence="2" type="ORF">CSCA_3494</name>
</gene>
<dbReference type="InterPro" id="IPR029058">
    <property type="entry name" value="AB_hydrolase_fold"/>
</dbReference>
<dbReference type="Proteomes" id="UP000033115">
    <property type="component" value="Chromosome"/>
</dbReference>
<dbReference type="GO" id="GO:0006508">
    <property type="term" value="P:proteolysis"/>
    <property type="evidence" value="ECO:0007669"/>
    <property type="project" value="InterPro"/>
</dbReference>
<dbReference type="AlphaFoldDB" id="A0A0E3M7Q7"/>
<feature type="domain" description="Peptidase S9 prolyl oligopeptidase catalytic" evidence="1">
    <location>
        <begin position="65"/>
        <end position="277"/>
    </location>
</feature>
<organism evidence="2 3">
    <name type="scientific">Clostridium scatologenes</name>
    <dbReference type="NCBI Taxonomy" id="1548"/>
    <lineage>
        <taxon>Bacteria</taxon>
        <taxon>Bacillati</taxon>
        <taxon>Bacillota</taxon>
        <taxon>Clostridia</taxon>
        <taxon>Eubacteriales</taxon>
        <taxon>Clostridiaceae</taxon>
        <taxon>Clostridium</taxon>
    </lineage>
</organism>
<dbReference type="Gene3D" id="3.40.50.1820">
    <property type="entry name" value="alpha/beta hydrolase"/>
    <property type="match status" value="1"/>
</dbReference>
<dbReference type="KEGG" id="csq:CSCA_3494"/>
<dbReference type="GO" id="GO:0008236">
    <property type="term" value="F:serine-type peptidase activity"/>
    <property type="evidence" value="ECO:0007669"/>
    <property type="project" value="InterPro"/>
</dbReference>
<evidence type="ECO:0000313" key="2">
    <source>
        <dbReference type="EMBL" id="AKA70619.1"/>
    </source>
</evidence>
<evidence type="ECO:0000259" key="1">
    <source>
        <dbReference type="Pfam" id="PF00326"/>
    </source>
</evidence>
<accession>A0A0E3M7Q7</accession>
<keyword evidence="2" id="KW-0449">Lipoprotein</keyword>